<dbReference type="GO" id="GO:0005762">
    <property type="term" value="C:mitochondrial large ribosomal subunit"/>
    <property type="evidence" value="ECO:0007669"/>
    <property type="project" value="TreeGrafter"/>
</dbReference>
<gene>
    <name evidence="5" type="primary">rpl14</name>
</gene>
<dbReference type="HAMAP" id="MF_01367">
    <property type="entry name" value="Ribosomal_uL14"/>
    <property type="match status" value="1"/>
</dbReference>
<dbReference type="GO" id="GO:0003735">
    <property type="term" value="F:structural constituent of ribosome"/>
    <property type="evidence" value="ECO:0007669"/>
    <property type="project" value="InterPro"/>
</dbReference>
<evidence type="ECO:0000256" key="4">
    <source>
        <dbReference type="RuleBase" id="RU003949"/>
    </source>
</evidence>
<dbReference type="PANTHER" id="PTHR11761">
    <property type="entry name" value="50S/60S RIBOSOMAL PROTEIN L14/L23"/>
    <property type="match status" value="1"/>
</dbReference>
<name>W8VRA2_9EUKA</name>
<accession>W8VRA2</accession>
<dbReference type="InterPro" id="IPR036853">
    <property type="entry name" value="Ribosomal_uL14_sf"/>
</dbReference>
<organism evidence="5">
    <name type="scientific">Tsukubamonas globosa</name>
    <dbReference type="NCBI Taxonomy" id="875863"/>
    <lineage>
        <taxon>Eukaryota</taxon>
        <taxon>Discoba</taxon>
        <taxon>Tsukubamonadida</taxon>
        <taxon>Tsukubamonadidae</taxon>
        <taxon>Tsukubamonas</taxon>
    </lineage>
</organism>
<evidence type="ECO:0000313" key="5">
    <source>
        <dbReference type="EMBL" id="BAO51954.1"/>
    </source>
</evidence>
<dbReference type="AlphaFoldDB" id="W8VRA2"/>
<dbReference type="GO" id="GO:0070180">
    <property type="term" value="F:large ribosomal subunit rRNA binding"/>
    <property type="evidence" value="ECO:0007669"/>
    <property type="project" value="TreeGrafter"/>
</dbReference>
<dbReference type="EMBL" id="AB854048">
    <property type="protein sequence ID" value="BAO51954.1"/>
    <property type="molecule type" value="Genomic_DNA"/>
</dbReference>
<protein>
    <submittedName>
        <fullName evidence="5">Ribosomal protein L14</fullName>
    </submittedName>
</protein>
<evidence type="ECO:0000256" key="2">
    <source>
        <dbReference type="ARBA" id="ARBA00022980"/>
    </source>
</evidence>
<keyword evidence="2 4" id="KW-0689">Ribosomal protein</keyword>
<comment type="similarity">
    <text evidence="1 4">Belongs to the universal ribosomal protein uL14 family.</text>
</comment>
<dbReference type="GO" id="GO:0006412">
    <property type="term" value="P:translation"/>
    <property type="evidence" value="ECO:0007669"/>
    <property type="project" value="InterPro"/>
</dbReference>
<dbReference type="Gene3D" id="2.40.150.20">
    <property type="entry name" value="Ribosomal protein L14"/>
    <property type="match status" value="1"/>
</dbReference>
<dbReference type="Pfam" id="PF00238">
    <property type="entry name" value="Ribosomal_L14"/>
    <property type="match status" value="1"/>
</dbReference>
<dbReference type="PANTHER" id="PTHR11761:SF3">
    <property type="entry name" value="LARGE RIBOSOMAL SUBUNIT PROTEIN UL14M"/>
    <property type="match status" value="1"/>
</dbReference>
<dbReference type="GeneID" id="18490788"/>
<evidence type="ECO:0000256" key="1">
    <source>
        <dbReference type="ARBA" id="ARBA00010745"/>
    </source>
</evidence>
<dbReference type="CDD" id="cd00337">
    <property type="entry name" value="Ribosomal_uL14"/>
    <property type="match status" value="1"/>
</dbReference>
<dbReference type="SMART" id="SM01374">
    <property type="entry name" value="Ribosomal_L14"/>
    <property type="match status" value="1"/>
</dbReference>
<dbReference type="InterPro" id="IPR005745">
    <property type="entry name" value="Ribosomal_uL14_bac-type"/>
</dbReference>
<keyword evidence="3 4" id="KW-0687">Ribonucleoprotein</keyword>
<dbReference type="NCBIfam" id="TIGR01067">
    <property type="entry name" value="rplN_bact"/>
    <property type="match status" value="1"/>
</dbReference>
<keyword evidence="5" id="KW-0496">Mitochondrion</keyword>
<geneLocation type="mitochondrion" evidence="5"/>
<proteinExistence type="inferred from homology"/>
<dbReference type="RefSeq" id="YP_009004112.1">
    <property type="nucleotide sequence ID" value="NC_023545.1"/>
</dbReference>
<reference evidence="5" key="1">
    <citation type="journal article" date="2014" name="Genome Biol. Evol.">
        <title>Gene Content Evolution in Discobid Mitochondria Deduced from the Phylogenetic Position and Complete Mitochondrial Genome of Tsukubamonas globosa.</title>
        <authorList>
            <person name="Kamikawa R."/>
            <person name="Kolisko M."/>
            <person name="Nishimura Y."/>
            <person name="Yabuki A."/>
            <person name="Brown M.W."/>
            <person name="Ishikawa S.A."/>
            <person name="Ishida K."/>
            <person name="Roger A.J."/>
            <person name="Hashimoto T."/>
            <person name="Inagaki Y."/>
        </authorList>
    </citation>
    <scope>NUCLEOTIDE SEQUENCE</scope>
</reference>
<dbReference type="SUPFAM" id="SSF50193">
    <property type="entry name" value="Ribosomal protein L14"/>
    <property type="match status" value="1"/>
</dbReference>
<evidence type="ECO:0000256" key="3">
    <source>
        <dbReference type="ARBA" id="ARBA00023274"/>
    </source>
</evidence>
<dbReference type="InterPro" id="IPR000218">
    <property type="entry name" value="Ribosomal_uL14"/>
</dbReference>
<sequence>MITFLSNLNCADNSGARFVQCIKLLGGSFHKRAYIGDIVVVAVKKAKVDKKVKKGEVRKGVIVRTKKPFQRSNQMSIGFDTNSVVLINAQKNPIGTRIFGPVTKELRKSGFVRIVSMAPSVI</sequence>